<feature type="compositionally biased region" description="Basic and acidic residues" evidence="1">
    <location>
        <begin position="375"/>
        <end position="390"/>
    </location>
</feature>
<feature type="region of interest" description="Disordered" evidence="1">
    <location>
        <begin position="281"/>
        <end position="346"/>
    </location>
</feature>
<feature type="compositionally biased region" description="Basic and acidic residues" evidence="1">
    <location>
        <begin position="434"/>
        <end position="443"/>
    </location>
</feature>
<feature type="compositionally biased region" description="Polar residues" evidence="1">
    <location>
        <begin position="457"/>
        <end position="492"/>
    </location>
</feature>
<gene>
    <name evidence="2" type="ORF">PMIN01_10122</name>
</gene>
<feature type="region of interest" description="Disordered" evidence="1">
    <location>
        <begin position="1"/>
        <end position="30"/>
    </location>
</feature>
<organism evidence="2 3">
    <name type="scientific">Paraphaeosphaeria minitans</name>
    <dbReference type="NCBI Taxonomy" id="565426"/>
    <lineage>
        <taxon>Eukaryota</taxon>
        <taxon>Fungi</taxon>
        <taxon>Dikarya</taxon>
        <taxon>Ascomycota</taxon>
        <taxon>Pezizomycotina</taxon>
        <taxon>Dothideomycetes</taxon>
        <taxon>Pleosporomycetidae</taxon>
        <taxon>Pleosporales</taxon>
        <taxon>Massarineae</taxon>
        <taxon>Didymosphaeriaceae</taxon>
        <taxon>Paraphaeosphaeria</taxon>
    </lineage>
</organism>
<accession>A0A9P6GBR2</accession>
<reference evidence="2" key="1">
    <citation type="journal article" date="2020" name="Mol. Plant Microbe Interact.">
        <title>Genome Sequence of the Biocontrol Agent Coniothyrium minitans strain Conio (IMI 134523).</title>
        <authorList>
            <person name="Patel D."/>
            <person name="Shittu T.A."/>
            <person name="Baroncelli R."/>
            <person name="Muthumeenakshi S."/>
            <person name="Osborne T.H."/>
            <person name="Janganan T.K."/>
            <person name="Sreenivasaprasad S."/>
        </authorList>
    </citation>
    <scope>NUCLEOTIDE SEQUENCE</scope>
    <source>
        <strain evidence="2">Conio</strain>
    </source>
</reference>
<feature type="compositionally biased region" description="Polar residues" evidence="1">
    <location>
        <begin position="319"/>
        <end position="335"/>
    </location>
</feature>
<protein>
    <submittedName>
        <fullName evidence="2">Uncharacterized protein</fullName>
    </submittedName>
</protein>
<dbReference type="OrthoDB" id="284473at2759"/>
<feature type="compositionally biased region" description="Basic and acidic residues" evidence="1">
    <location>
        <begin position="196"/>
        <end position="213"/>
    </location>
</feature>
<dbReference type="AlphaFoldDB" id="A0A9P6GBR2"/>
<feature type="region of interest" description="Disordered" evidence="1">
    <location>
        <begin position="100"/>
        <end position="269"/>
    </location>
</feature>
<name>A0A9P6GBR2_9PLEO</name>
<feature type="compositionally biased region" description="Polar residues" evidence="1">
    <location>
        <begin position="157"/>
        <end position="174"/>
    </location>
</feature>
<feature type="compositionally biased region" description="Polar residues" evidence="1">
    <location>
        <begin position="286"/>
        <end position="302"/>
    </location>
</feature>
<evidence type="ECO:0000313" key="2">
    <source>
        <dbReference type="EMBL" id="KAF9732193.1"/>
    </source>
</evidence>
<evidence type="ECO:0000313" key="3">
    <source>
        <dbReference type="Proteomes" id="UP000756921"/>
    </source>
</evidence>
<dbReference type="Proteomes" id="UP000756921">
    <property type="component" value="Unassembled WGS sequence"/>
</dbReference>
<feature type="region of interest" description="Disordered" evidence="1">
    <location>
        <begin position="368"/>
        <end position="542"/>
    </location>
</feature>
<comment type="caution">
    <text evidence="2">The sequence shown here is derived from an EMBL/GenBank/DDBJ whole genome shotgun (WGS) entry which is preliminary data.</text>
</comment>
<dbReference type="EMBL" id="WJXW01000011">
    <property type="protein sequence ID" value="KAF9732193.1"/>
    <property type="molecule type" value="Genomic_DNA"/>
</dbReference>
<sequence length="796" mass="88063">MSGAERPSEQSVPTTGLKRKQLSDQDQEDQDQLDVIFKRIKTAIPRAPYILSTPSLNPYRYHSSQEARAWMLGHLFKYEEEYLQYRTYLFREPYRDCFTLQPGEDDEPEAPLPRSQSAAFSSERPKKKISLADYKNKQANGASAPGSKKVSPALQPTKPSVAQTNGVKSSNTQAPAHEQEKVDSAQTKRYVARTFRLPEKKLSEKTEKRDRADSAPSSQKYESAESKINIDRSGPSNSTPHGLPPMLSPVEQPLSNPHGLPTILSPTLPPNIQVELDRIETRSRADSNTSVSSSDHNRSQTLHVPERTASKKPVATKNGELSQKVSRARSISINGKSPLDEPVDHSNGHETILIVKLKFSKKSRETLKRLLALPPKRDATTTRKERDEPPQKSATQNKASDSVEKKSKPIPKVAVRRPEHPTTASKAPVPTIKVTEKRPREDDSAQASLVPAKRPRSSTVSSQQDRPITPRDQITSSPAASNKLSGQKSQGPYATPRKDLKAVNMLRTNSTESQHSTPGRSGATPTGARLDPQAHASIPPLGGKKQMDISLLQQSSMKLNQMGRSLKHEGQKLEREKAAKFTKADQKHAAVIGLECILSYMAAYHAQDQSLQLRGRPAEVESTWKTLLPLCSSYARLTKDFAHLDGFRSYLGAVIAANICTHVAPRAPNPKAHDSPHELSVAELTKQHAQLTENLGLLSDHYQKLQRHTADARAALPTEQIAKMYPKTWAGAEWDKKAATEKVAATKLSGPYFLPIHNDTSPVQAVRFGLRFLGEYCEREGVGHRLKINLERPGGE</sequence>
<evidence type="ECO:0000256" key="1">
    <source>
        <dbReference type="SAM" id="MobiDB-lite"/>
    </source>
</evidence>
<feature type="compositionally biased region" description="Polar residues" evidence="1">
    <location>
        <begin position="506"/>
        <end position="519"/>
    </location>
</feature>
<keyword evidence="3" id="KW-1185">Reference proteome</keyword>
<proteinExistence type="predicted"/>